<evidence type="ECO:0000313" key="8">
    <source>
        <dbReference type="EMBL" id="MBD8079264.1"/>
    </source>
</evidence>
<feature type="domain" description="ABC transporter" evidence="7">
    <location>
        <begin position="15"/>
        <end position="237"/>
    </location>
</feature>
<dbReference type="GO" id="GO:0016887">
    <property type="term" value="F:ATP hydrolysis activity"/>
    <property type="evidence" value="ECO:0007669"/>
    <property type="project" value="InterPro"/>
</dbReference>
<evidence type="ECO:0000256" key="4">
    <source>
        <dbReference type="ARBA" id="ARBA00022741"/>
    </source>
</evidence>
<evidence type="ECO:0000256" key="3">
    <source>
        <dbReference type="ARBA" id="ARBA00022448"/>
    </source>
</evidence>
<gene>
    <name evidence="8" type="ORF">IF651_09390</name>
</gene>
<dbReference type="PROSITE" id="PS00211">
    <property type="entry name" value="ABC_TRANSPORTER_1"/>
    <property type="match status" value="1"/>
</dbReference>
<dbReference type="RefSeq" id="WP_191828843.1">
    <property type="nucleotide sequence ID" value="NZ_JACYHB010000006.1"/>
</dbReference>
<comment type="subcellular location">
    <subcellularLocation>
        <location evidence="1">Cell membrane</location>
        <topology evidence="1">Peripheral membrane protein</topology>
    </subcellularLocation>
</comment>
<organism evidence="8 9">
    <name type="scientific">Cellulosimicrobium arenosum</name>
    <dbReference type="NCBI Taxonomy" id="2708133"/>
    <lineage>
        <taxon>Bacteria</taxon>
        <taxon>Bacillati</taxon>
        <taxon>Actinomycetota</taxon>
        <taxon>Actinomycetes</taxon>
        <taxon>Micrococcales</taxon>
        <taxon>Promicromonosporaceae</taxon>
        <taxon>Cellulosimicrobium</taxon>
    </lineage>
</organism>
<keyword evidence="6" id="KW-0046">Antibiotic resistance</keyword>
<sequence length="237" mass="24407">MTGPGGTDGAAGPVVVARGLRVGYGDVAVCGPVDLALAPGEVLAVVGPNGSGKSTVLKTVLGRLDALGGIVEVLERPVDERERAFRARVAGVGDDDAYFPGLSVREHLVLLARGHGVDQAGTVVDEVMAMFGITSRADAAPTELSSGQRRRLLLATAFVRPRDVLVLDEPEQRLDPGTRRLVADLIAAEAARGVAVLLATHDPEVAARTGARGLLVGEDACTDVARDDLAGVLAAVR</sequence>
<accession>A0A927GAI7</accession>
<reference evidence="8" key="2">
    <citation type="submission" date="2020-09" db="EMBL/GenBank/DDBJ databases">
        <authorList>
            <person name="Yu Y."/>
        </authorList>
    </citation>
    <scope>NUCLEOTIDE SEQUENCE</scope>
    <source>
        <strain evidence="8">KCTC 49039</strain>
    </source>
</reference>
<dbReference type="InterPro" id="IPR003439">
    <property type="entry name" value="ABC_transporter-like_ATP-bd"/>
</dbReference>
<proteinExistence type="inferred from homology"/>
<evidence type="ECO:0000256" key="2">
    <source>
        <dbReference type="ARBA" id="ARBA00005417"/>
    </source>
</evidence>
<dbReference type="InterPro" id="IPR027417">
    <property type="entry name" value="P-loop_NTPase"/>
</dbReference>
<dbReference type="PANTHER" id="PTHR42711">
    <property type="entry name" value="ABC TRANSPORTER ATP-BINDING PROTEIN"/>
    <property type="match status" value="1"/>
</dbReference>
<keyword evidence="4" id="KW-0547">Nucleotide-binding</keyword>
<dbReference type="PANTHER" id="PTHR42711:SF5">
    <property type="entry name" value="ABC TRANSPORTER ATP-BINDING PROTEIN NATA"/>
    <property type="match status" value="1"/>
</dbReference>
<comment type="caution">
    <text evidence="8">The sequence shown here is derived from an EMBL/GenBank/DDBJ whole genome shotgun (WGS) entry which is preliminary data.</text>
</comment>
<dbReference type="GO" id="GO:0046677">
    <property type="term" value="P:response to antibiotic"/>
    <property type="evidence" value="ECO:0007669"/>
    <property type="project" value="UniProtKB-KW"/>
</dbReference>
<dbReference type="InterPro" id="IPR017871">
    <property type="entry name" value="ABC_transporter-like_CS"/>
</dbReference>
<dbReference type="SMART" id="SM00382">
    <property type="entry name" value="AAA"/>
    <property type="match status" value="1"/>
</dbReference>
<name>A0A927GAI7_9MICO</name>
<dbReference type="InterPro" id="IPR050763">
    <property type="entry name" value="ABC_transporter_ATP-binding"/>
</dbReference>
<evidence type="ECO:0000259" key="7">
    <source>
        <dbReference type="PROSITE" id="PS50893"/>
    </source>
</evidence>
<dbReference type="PROSITE" id="PS50893">
    <property type="entry name" value="ABC_TRANSPORTER_2"/>
    <property type="match status" value="1"/>
</dbReference>
<protein>
    <submittedName>
        <fullName evidence="8">ABC transporter ATP-binding protein</fullName>
    </submittedName>
</protein>
<dbReference type="EMBL" id="JACYHB010000006">
    <property type="protein sequence ID" value="MBD8079264.1"/>
    <property type="molecule type" value="Genomic_DNA"/>
</dbReference>
<evidence type="ECO:0000256" key="5">
    <source>
        <dbReference type="ARBA" id="ARBA00022840"/>
    </source>
</evidence>
<comment type="similarity">
    <text evidence="2">Belongs to the ABC transporter superfamily.</text>
</comment>
<dbReference type="SUPFAM" id="SSF52540">
    <property type="entry name" value="P-loop containing nucleoside triphosphate hydrolases"/>
    <property type="match status" value="1"/>
</dbReference>
<dbReference type="Pfam" id="PF00005">
    <property type="entry name" value="ABC_tran"/>
    <property type="match status" value="1"/>
</dbReference>
<evidence type="ECO:0000313" key="9">
    <source>
        <dbReference type="Proteomes" id="UP000610846"/>
    </source>
</evidence>
<keyword evidence="9" id="KW-1185">Reference proteome</keyword>
<dbReference type="Gene3D" id="3.40.50.300">
    <property type="entry name" value="P-loop containing nucleotide triphosphate hydrolases"/>
    <property type="match status" value="1"/>
</dbReference>
<dbReference type="InterPro" id="IPR003593">
    <property type="entry name" value="AAA+_ATPase"/>
</dbReference>
<reference evidence="8" key="1">
    <citation type="journal article" date="2018" name="Curr. Microbiol.">
        <title>Cellulosimicrobium arenosum sp. nov., Isolated from Marine Sediment Sand.</title>
        <authorList>
            <person name="Oh M."/>
            <person name="Kim J.H."/>
            <person name="Yoon J.H."/>
            <person name="Schumann P."/>
            <person name="Kim W."/>
        </authorList>
    </citation>
    <scope>NUCLEOTIDE SEQUENCE</scope>
    <source>
        <strain evidence="8">KCTC 49039</strain>
    </source>
</reference>
<dbReference type="Proteomes" id="UP000610846">
    <property type="component" value="Unassembled WGS sequence"/>
</dbReference>
<keyword evidence="3" id="KW-0813">Transport</keyword>
<evidence type="ECO:0000256" key="6">
    <source>
        <dbReference type="ARBA" id="ARBA00023251"/>
    </source>
</evidence>
<dbReference type="AlphaFoldDB" id="A0A927GAI7"/>
<dbReference type="GO" id="GO:0005524">
    <property type="term" value="F:ATP binding"/>
    <property type="evidence" value="ECO:0007669"/>
    <property type="project" value="UniProtKB-KW"/>
</dbReference>
<keyword evidence="5 8" id="KW-0067">ATP-binding</keyword>
<evidence type="ECO:0000256" key="1">
    <source>
        <dbReference type="ARBA" id="ARBA00004202"/>
    </source>
</evidence>
<dbReference type="GO" id="GO:0005886">
    <property type="term" value="C:plasma membrane"/>
    <property type="evidence" value="ECO:0007669"/>
    <property type="project" value="UniProtKB-SubCell"/>
</dbReference>